<dbReference type="HOGENOM" id="CLU_1274160_0_0_1"/>
<dbReference type="Proteomes" id="UP000004994">
    <property type="component" value="Chromosome 3"/>
</dbReference>
<sequence length="217" mass="25005">MKHTATRLYLSQQQYIANFLTMVAIHNCKPLHTYMAPTTKLHAETHEPEIVCDNTGALFLEPQGKLVLTNQDFPVQVQLTNYKCIGMFTMFTFDYALGDASSFSKFLLVWSQIARRKSLSFSPDHRRYLLRARNLPIYSPSFDESFISCSLHDIHNISTPRTPKIVSIDGTKRTKIEAFSAYIWKIMVKAIDKGHKMCKMGWLVDGRTKICNYNKKK</sequence>
<comment type="similarity">
    <text evidence="1">Belongs to the plant acyltransferase family.</text>
</comment>
<evidence type="ECO:0000313" key="3">
    <source>
        <dbReference type="Proteomes" id="UP000004994"/>
    </source>
</evidence>
<dbReference type="Pfam" id="PF02458">
    <property type="entry name" value="Transferase"/>
    <property type="match status" value="1"/>
</dbReference>
<dbReference type="InterPro" id="IPR023213">
    <property type="entry name" value="CAT-like_dom_sf"/>
</dbReference>
<accession>K4BHP3</accession>
<dbReference type="Gramene" id="Solyc03g078130.1.1">
    <property type="protein sequence ID" value="Solyc03g078130.1.1"/>
    <property type="gene ID" value="Solyc03g078130.1"/>
</dbReference>
<organism evidence="2">
    <name type="scientific">Solanum lycopersicum</name>
    <name type="common">Tomato</name>
    <name type="synonym">Lycopersicon esculentum</name>
    <dbReference type="NCBI Taxonomy" id="4081"/>
    <lineage>
        <taxon>Eukaryota</taxon>
        <taxon>Viridiplantae</taxon>
        <taxon>Streptophyta</taxon>
        <taxon>Embryophyta</taxon>
        <taxon>Tracheophyta</taxon>
        <taxon>Spermatophyta</taxon>
        <taxon>Magnoliopsida</taxon>
        <taxon>eudicotyledons</taxon>
        <taxon>Gunneridae</taxon>
        <taxon>Pentapetalae</taxon>
        <taxon>asterids</taxon>
        <taxon>lamiids</taxon>
        <taxon>Solanales</taxon>
        <taxon>Solanaceae</taxon>
        <taxon>Solanoideae</taxon>
        <taxon>Solaneae</taxon>
        <taxon>Solanum</taxon>
        <taxon>Solanum subgen. Lycopersicon</taxon>
    </lineage>
</organism>
<dbReference type="eggNOG" id="ENOG502QV4M">
    <property type="taxonomic scope" value="Eukaryota"/>
</dbReference>
<evidence type="ECO:0000313" key="2">
    <source>
        <dbReference type="EnsemblPlants" id="Solyc03g078130.1.1"/>
    </source>
</evidence>
<keyword evidence="3" id="KW-1185">Reference proteome</keyword>
<dbReference type="InParanoid" id="K4BHP3"/>
<dbReference type="Gene3D" id="3.30.559.10">
    <property type="entry name" value="Chloramphenicol acetyltransferase-like domain"/>
    <property type="match status" value="1"/>
</dbReference>
<dbReference type="PANTHER" id="PTHR31642:SF160">
    <property type="entry name" value="HXXXD-TYPE ACYL-TRANSFERASE FAMILY PROTEIN"/>
    <property type="match status" value="1"/>
</dbReference>
<dbReference type="PANTHER" id="PTHR31642">
    <property type="entry name" value="TRICHOTHECENE 3-O-ACETYLTRANSFERASE"/>
    <property type="match status" value="1"/>
</dbReference>
<dbReference type="PaxDb" id="4081-Solyc03g078130.1.1"/>
<name>K4BHP3_SOLLC</name>
<reference evidence="2" key="1">
    <citation type="journal article" date="2012" name="Nature">
        <title>The tomato genome sequence provides insights into fleshy fruit evolution.</title>
        <authorList>
            <consortium name="Tomato Genome Consortium"/>
        </authorList>
    </citation>
    <scope>NUCLEOTIDE SEQUENCE [LARGE SCALE GENOMIC DNA]</scope>
    <source>
        <strain evidence="2">cv. Heinz 1706</strain>
    </source>
</reference>
<evidence type="ECO:0000256" key="1">
    <source>
        <dbReference type="ARBA" id="ARBA00009861"/>
    </source>
</evidence>
<proteinExistence type="inferred from homology"/>
<dbReference type="PhylomeDB" id="K4BHP3"/>
<dbReference type="OMA" id="HDIHNIS"/>
<dbReference type="InterPro" id="IPR050317">
    <property type="entry name" value="Plant_Fungal_Acyltransferase"/>
</dbReference>
<dbReference type="STRING" id="4081.K4BHP3"/>
<dbReference type="AlphaFoldDB" id="K4BHP3"/>
<reference evidence="2" key="2">
    <citation type="submission" date="2015-06" db="UniProtKB">
        <authorList>
            <consortium name="EnsemblPlants"/>
        </authorList>
    </citation>
    <scope>IDENTIFICATION</scope>
    <source>
        <strain evidence="2">cv. Heinz 1706</strain>
    </source>
</reference>
<protein>
    <submittedName>
        <fullName evidence="2">Uncharacterized protein</fullName>
    </submittedName>
</protein>
<dbReference type="EnsemblPlants" id="Solyc03g078130.1.1">
    <property type="protein sequence ID" value="Solyc03g078130.1.1"/>
    <property type="gene ID" value="Solyc03g078130.1"/>
</dbReference>